<organism evidence="3 4">
    <name type="scientific">Candidatus Thiothrix phosphatis</name>
    <dbReference type="NCBI Taxonomy" id="3112415"/>
    <lineage>
        <taxon>Bacteria</taxon>
        <taxon>Pseudomonadati</taxon>
        <taxon>Pseudomonadota</taxon>
        <taxon>Gammaproteobacteria</taxon>
        <taxon>Thiotrichales</taxon>
        <taxon>Thiotrichaceae</taxon>
        <taxon>Thiothrix</taxon>
    </lineage>
</organism>
<dbReference type="InterPro" id="IPR007048">
    <property type="entry name" value="IraD/Gp25-like"/>
</dbReference>
<comment type="caution">
    <text evidence="3">The sequence shown here is derived from an EMBL/GenBank/DDBJ whole genome shotgun (WGS) entry which is preliminary data.</text>
</comment>
<feature type="domain" description="IraD/Gp25-like" evidence="2">
    <location>
        <begin position="87"/>
        <end position="190"/>
    </location>
</feature>
<accession>A0ABU6CWQ4</accession>
<dbReference type="Proteomes" id="UP001308005">
    <property type="component" value="Unassembled WGS sequence"/>
</dbReference>
<evidence type="ECO:0000313" key="3">
    <source>
        <dbReference type="EMBL" id="MEB4591270.1"/>
    </source>
</evidence>
<dbReference type="EMBL" id="JAYMYJ010000093">
    <property type="protein sequence ID" value="MEB4591270.1"/>
    <property type="molecule type" value="Genomic_DNA"/>
</dbReference>
<evidence type="ECO:0000256" key="1">
    <source>
        <dbReference type="SAM" id="Coils"/>
    </source>
</evidence>
<proteinExistence type="predicted"/>
<feature type="coiled-coil region" evidence="1">
    <location>
        <begin position="47"/>
        <end position="74"/>
    </location>
</feature>
<sequence length="212" mass="24264">MPWNSRRKGRQAMPDEPYLPSLLDRLTDDSYLSGMANACRTEMDGLLKKLANQADAAAETRQQWQQALKQQQQQLSYLQGITGSRQNLRDCVKRDLQWLLNTHNMCQSDLEENYPETAKSVLNYGLPDLTGRTASSLELGKLEKMLEKAILLFEPRILPDSLQLRLLSNESMLDHNALMFEITAQLWAEPTPLYLQLTTQLDLENGEIKILE</sequence>
<name>A0ABU6CWQ4_9GAMM</name>
<evidence type="ECO:0000313" key="4">
    <source>
        <dbReference type="Proteomes" id="UP001308005"/>
    </source>
</evidence>
<gene>
    <name evidence="3" type="primary">tssE</name>
    <name evidence="3" type="ORF">VSS37_09800</name>
</gene>
<dbReference type="RefSeq" id="WP_324694752.1">
    <property type="nucleotide sequence ID" value="NZ_JAYMYJ010000093.1"/>
</dbReference>
<dbReference type="PANTHER" id="PTHR38595:SF1">
    <property type="entry name" value="TYPE VI SECRETION SYSTEM COMPONENT TSSE1"/>
    <property type="match status" value="1"/>
</dbReference>
<dbReference type="PANTHER" id="PTHR38595">
    <property type="entry name" value="CYTOPLASMIC PROTEIN-RELATED"/>
    <property type="match status" value="1"/>
</dbReference>
<dbReference type="SUPFAM" id="SSF160719">
    <property type="entry name" value="gpW/gp25-like"/>
    <property type="match status" value="1"/>
</dbReference>
<dbReference type="Pfam" id="PF04965">
    <property type="entry name" value="GPW_gp25"/>
    <property type="match status" value="1"/>
</dbReference>
<keyword evidence="1" id="KW-0175">Coiled coil</keyword>
<dbReference type="InterPro" id="IPR017737">
    <property type="entry name" value="TssE1-like"/>
</dbReference>
<reference evidence="4" key="1">
    <citation type="submission" date="2023-07" db="EMBL/GenBank/DDBJ databases">
        <title>The carbon used by Thiothrix.</title>
        <authorList>
            <person name="Chen L."/>
        </authorList>
    </citation>
    <scope>NUCLEOTIDE SEQUENCE [LARGE SCALE GENOMIC DNA]</scope>
</reference>
<dbReference type="InterPro" id="IPR053176">
    <property type="entry name" value="T6SS_TssE1-like"/>
</dbReference>
<dbReference type="NCBIfam" id="TIGR03357">
    <property type="entry name" value="VI_zyme"/>
    <property type="match status" value="1"/>
</dbReference>
<evidence type="ECO:0000259" key="2">
    <source>
        <dbReference type="Pfam" id="PF04965"/>
    </source>
</evidence>
<protein>
    <submittedName>
        <fullName evidence="3">Type VI secretion system baseplate subunit TssE</fullName>
    </submittedName>
</protein>
<keyword evidence="4" id="KW-1185">Reference proteome</keyword>